<dbReference type="PANTHER" id="PTHR43790:SF7">
    <property type="entry name" value="GALACTOSE_METHYL GALACTOSIDE IMPORT ATP-BINDING PROTEIN MGLA"/>
    <property type="match status" value="1"/>
</dbReference>
<dbReference type="InterPro" id="IPR003439">
    <property type="entry name" value="ABC_transporter-like_ATP-bd"/>
</dbReference>
<evidence type="ECO:0000256" key="8">
    <source>
        <dbReference type="RuleBase" id="RU367029"/>
    </source>
</evidence>
<keyword evidence="8" id="KW-0762">Sugar transport</keyword>
<feature type="non-terminal residue" evidence="10">
    <location>
        <position position="286"/>
    </location>
</feature>
<gene>
    <name evidence="10" type="ORF">ACFFMS_01145</name>
</gene>
<protein>
    <recommendedName>
        <fullName evidence="8">Ribose/galactose/methyl galactoside import ATP-binding protein</fullName>
        <ecNumber evidence="8">7.5.2.11</ecNumber>
    </recommendedName>
</protein>
<dbReference type="Gene3D" id="3.40.50.300">
    <property type="entry name" value="P-loop containing nucleotide triphosphate hydrolases"/>
    <property type="match status" value="1"/>
</dbReference>
<feature type="domain" description="ABC transporter" evidence="9">
    <location>
        <begin position="7"/>
        <end position="244"/>
    </location>
</feature>
<dbReference type="SMART" id="SM00382">
    <property type="entry name" value="AAA"/>
    <property type="match status" value="1"/>
</dbReference>
<evidence type="ECO:0000256" key="4">
    <source>
        <dbReference type="ARBA" id="ARBA00022741"/>
    </source>
</evidence>
<evidence type="ECO:0000259" key="9">
    <source>
        <dbReference type="PROSITE" id="PS50893"/>
    </source>
</evidence>
<evidence type="ECO:0000313" key="10">
    <source>
        <dbReference type="EMBL" id="MFB9757163.1"/>
    </source>
</evidence>
<comment type="catalytic activity">
    <reaction evidence="8">
        <text>D-galactose(out) + ATP + H2O = D-galactose(in) + ADP + phosphate + H(+)</text>
        <dbReference type="Rhea" id="RHEA:60156"/>
        <dbReference type="ChEBI" id="CHEBI:4139"/>
        <dbReference type="ChEBI" id="CHEBI:15377"/>
        <dbReference type="ChEBI" id="CHEBI:15378"/>
        <dbReference type="ChEBI" id="CHEBI:30616"/>
        <dbReference type="ChEBI" id="CHEBI:43474"/>
        <dbReference type="ChEBI" id="CHEBI:456216"/>
        <dbReference type="EC" id="7.5.2.11"/>
    </reaction>
</comment>
<evidence type="ECO:0000313" key="11">
    <source>
        <dbReference type="Proteomes" id="UP001589609"/>
    </source>
</evidence>
<dbReference type="CDD" id="cd03216">
    <property type="entry name" value="ABC_Carb_Monos_I"/>
    <property type="match status" value="1"/>
</dbReference>
<organism evidence="10 11">
    <name type="scientific">Ectobacillus funiculus</name>
    <dbReference type="NCBI Taxonomy" id="137993"/>
    <lineage>
        <taxon>Bacteria</taxon>
        <taxon>Bacillati</taxon>
        <taxon>Bacillota</taxon>
        <taxon>Bacilli</taxon>
        <taxon>Bacillales</taxon>
        <taxon>Bacillaceae</taxon>
        <taxon>Ectobacillus</taxon>
    </lineage>
</organism>
<evidence type="ECO:0000256" key="3">
    <source>
        <dbReference type="ARBA" id="ARBA00022737"/>
    </source>
</evidence>
<comment type="caution">
    <text evidence="10">The sequence shown here is derived from an EMBL/GenBank/DDBJ whole genome shotgun (WGS) entry which is preliminary data.</text>
</comment>
<comment type="subcellular location">
    <subcellularLocation>
        <location evidence="8">Cell membrane</location>
        <topology evidence="8">Peripheral membrane protein</topology>
    </subcellularLocation>
</comment>
<evidence type="ECO:0000256" key="6">
    <source>
        <dbReference type="ARBA" id="ARBA00022967"/>
    </source>
</evidence>
<evidence type="ECO:0000256" key="1">
    <source>
        <dbReference type="ARBA" id="ARBA00022448"/>
    </source>
</evidence>
<comment type="function">
    <text evidence="8">Part of an ABC transporter complex involved in carbohydrate import. Could be involved in ribose, galactose and/or methyl galactoside import. Responsible for energy coupling to the transport system.</text>
</comment>
<evidence type="ECO:0000256" key="2">
    <source>
        <dbReference type="ARBA" id="ARBA00022475"/>
    </source>
</evidence>
<dbReference type="EMBL" id="JBHMAF010000006">
    <property type="protein sequence ID" value="MFB9757163.1"/>
    <property type="molecule type" value="Genomic_DNA"/>
</dbReference>
<keyword evidence="1 8" id="KW-0813">Transport</keyword>
<dbReference type="InterPro" id="IPR003593">
    <property type="entry name" value="AAA+_ATPase"/>
</dbReference>
<evidence type="ECO:0000256" key="5">
    <source>
        <dbReference type="ARBA" id="ARBA00022840"/>
    </source>
</evidence>
<dbReference type="InterPro" id="IPR050107">
    <property type="entry name" value="ABC_carbohydrate_import_ATPase"/>
</dbReference>
<comment type="similarity">
    <text evidence="8">Belongs to the ABC transporter superfamily.</text>
</comment>
<keyword evidence="3" id="KW-0677">Repeat</keyword>
<dbReference type="PANTHER" id="PTHR43790">
    <property type="entry name" value="CARBOHYDRATE TRANSPORT ATP-BINDING PROTEIN MG119-RELATED"/>
    <property type="match status" value="1"/>
</dbReference>
<keyword evidence="6 8" id="KW-1278">Translocase</keyword>
<dbReference type="InterPro" id="IPR027417">
    <property type="entry name" value="P-loop_NTPase"/>
</dbReference>
<keyword evidence="11" id="KW-1185">Reference proteome</keyword>
<keyword evidence="7 8" id="KW-0472">Membrane</keyword>
<proteinExistence type="inferred from homology"/>
<dbReference type="EC" id="7.5.2.11" evidence="8"/>
<dbReference type="Pfam" id="PF00005">
    <property type="entry name" value="ABC_tran"/>
    <property type="match status" value="1"/>
</dbReference>
<accession>A0ABV5WA62</accession>
<dbReference type="RefSeq" id="WP_379947470.1">
    <property type="nucleotide sequence ID" value="NZ_JBHMAF010000006.1"/>
</dbReference>
<dbReference type="SUPFAM" id="SSF52540">
    <property type="entry name" value="P-loop containing nucleoside triphosphate hydrolases"/>
    <property type="match status" value="1"/>
</dbReference>
<keyword evidence="2 8" id="KW-1003">Cell membrane</keyword>
<dbReference type="GO" id="GO:0005524">
    <property type="term" value="F:ATP binding"/>
    <property type="evidence" value="ECO:0007669"/>
    <property type="project" value="UniProtKB-KW"/>
</dbReference>
<dbReference type="PROSITE" id="PS50893">
    <property type="entry name" value="ABC_TRANSPORTER_2"/>
    <property type="match status" value="1"/>
</dbReference>
<dbReference type="Proteomes" id="UP001589609">
    <property type="component" value="Unassembled WGS sequence"/>
</dbReference>
<keyword evidence="5 8" id="KW-0067">ATP-binding</keyword>
<sequence>MGTEYILELDGITKEFPGVKALDNIQLKVRKGTVHALMGENGAGKSTLMKIIFGVYTPDRGTIKFKGQEVQIAGPKDALSKGISMIHQELSPVPDMTIAENIYLGREPMHGKTGWVNKKKMIADTEKLFQSLQIDLNPRSKMRELSVANMQMVEIATAISYNADLIIMDEPTSAITDKEVDHLFKIIDSLVQKGVSIIYISHKMDEIFKICDDITVFRDGQYVGAKPASELNQDTLIQMMVGREIKAVFHKEPSEIKEVVLAVKNLSREGKFQNVNFEVRKGEILG</sequence>
<reference evidence="10 11" key="1">
    <citation type="submission" date="2024-09" db="EMBL/GenBank/DDBJ databases">
        <authorList>
            <person name="Sun Q."/>
            <person name="Mori K."/>
        </authorList>
    </citation>
    <scope>NUCLEOTIDE SEQUENCE [LARGE SCALE GENOMIC DNA]</scope>
    <source>
        <strain evidence="10 11">JCM 11201</strain>
    </source>
</reference>
<name>A0ABV5WA62_9BACI</name>
<evidence type="ECO:0000256" key="7">
    <source>
        <dbReference type="ARBA" id="ARBA00023136"/>
    </source>
</evidence>
<keyword evidence="4 8" id="KW-0547">Nucleotide-binding</keyword>